<evidence type="ECO:0000256" key="9">
    <source>
        <dbReference type="ARBA" id="ARBA00022989"/>
    </source>
</evidence>
<feature type="transmembrane region" description="Helical" evidence="13">
    <location>
        <begin position="227"/>
        <end position="256"/>
    </location>
</feature>
<organism evidence="16 17">
    <name type="scientific">Antricoccus suffuscus</name>
    <dbReference type="NCBI Taxonomy" id="1629062"/>
    <lineage>
        <taxon>Bacteria</taxon>
        <taxon>Bacillati</taxon>
        <taxon>Actinomycetota</taxon>
        <taxon>Actinomycetes</taxon>
        <taxon>Geodermatophilales</taxon>
        <taxon>Antricoccaceae</taxon>
        <taxon>Antricoccus</taxon>
    </lineage>
</organism>
<evidence type="ECO:0000256" key="1">
    <source>
        <dbReference type="ARBA" id="ARBA00003552"/>
    </source>
</evidence>
<keyword evidence="8 13" id="KW-0812">Transmembrane</keyword>
<feature type="transmembrane region" description="Helical" evidence="13">
    <location>
        <begin position="277"/>
        <end position="300"/>
    </location>
</feature>
<evidence type="ECO:0000256" key="8">
    <source>
        <dbReference type="ARBA" id="ARBA00022692"/>
    </source>
</evidence>
<feature type="transmembrane region" description="Helical" evidence="13">
    <location>
        <begin position="20"/>
        <end position="42"/>
    </location>
</feature>
<evidence type="ECO:0000256" key="13">
    <source>
        <dbReference type="SAM" id="Phobius"/>
    </source>
</evidence>
<comment type="caution">
    <text evidence="16">The sequence shown here is derived from an EMBL/GenBank/DDBJ whole genome shotgun (WGS) entry which is preliminary data.</text>
</comment>
<evidence type="ECO:0000256" key="2">
    <source>
        <dbReference type="ARBA" id="ARBA00004651"/>
    </source>
</evidence>
<evidence type="ECO:0000259" key="15">
    <source>
        <dbReference type="Pfam" id="PF18075"/>
    </source>
</evidence>
<reference evidence="16 17" key="1">
    <citation type="submission" date="2018-03" db="EMBL/GenBank/DDBJ databases">
        <title>Genomic Encyclopedia of Archaeal and Bacterial Type Strains, Phase II (KMG-II): from individual species to whole genera.</title>
        <authorList>
            <person name="Goeker M."/>
        </authorList>
    </citation>
    <scope>NUCLEOTIDE SEQUENCE [LARGE SCALE GENOMIC DNA]</scope>
    <source>
        <strain evidence="16 17">DSM 100065</strain>
    </source>
</reference>
<comment type="function">
    <text evidence="1">Part of the ABC transporter FtsEX involved in cellular division.</text>
</comment>
<dbReference type="PIRSF" id="PIRSF003097">
    <property type="entry name" value="FtsX"/>
    <property type="match status" value="1"/>
</dbReference>
<dbReference type="Proteomes" id="UP000237752">
    <property type="component" value="Unassembled WGS sequence"/>
</dbReference>
<dbReference type="InterPro" id="IPR040690">
    <property type="entry name" value="FtsX_ECD"/>
</dbReference>
<evidence type="ECO:0000313" key="17">
    <source>
        <dbReference type="Proteomes" id="UP000237752"/>
    </source>
</evidence>
<evidence type="ECO:0000256" key="12">
    <source>
        <dbReference type="PIRNR" id="PIRNR003097"/>
    </source>
</evidence>
<evidence type="ECO:0000256" key="10">
    <source>
        <dbReference type="ARBA" id="ARBA00023136"/>
    </source>
</evidence>
<feature type="domain" description="ABC3 transporter permease C-terminal" evidence="14">
    <location>
        <begin position="184"/>
        <end position="301"/>
    </location>
</feature>
<comment type="subcellular location">
    <subcellularLocation>
        <location evidence="2">Cell membrane</location>
        <topology evidence="2">Multi-pass membrane protein</topology>
    </subcellularLocation>
</comment>
<keyword evidence="17" id="KW-1185">Reference proteome</keyword>
<dbReference type="GO" id="GO:0051301">
    <property type="term" value="P:cell division"/>
    <property type="evidence" value="ECO:0007669"/>
    <property type="project" value="UniProtKB-KW"/>
</dbReference>
<evidence type="ECO:0000259" key="14">
    <source>
        <dbReference type="Pfam" id="PF02687"/>
    </source>
</evidence>
<dbReference type="Pfam" id="PF18075">
    <property type="entry name" value="FtsX_ECD"/>
    <property type="match status" value="1"/>
</dbReference>
<dbReference type="InterPro" id="IPR047929">
    <property type="entry name" value="FtsX_actino"/>
</dbReference>
<dbReference type="AlphaFoldDB" id="A0A2T0YYN6"/>
<accession>A0A2T0YYN6</accession>
<dbReference type="Pfam" id="PF02687">
    <property type="entry name" value="FtsX"/>
    <property type="match status" value="1"/>
</dbReference>
<dbReference type="Gene3D" id="3.30.70.3040">
    <property type="match status" value="1"/>
</dbReference>
<gene>
    <name evidence="16" type="ORF">CLV47_1365</name>
</gene>
<dbReference type="PANTHER" id="PTHR47755">
    <property type="entry name" value="CELL DIVISION PROTEIN FTSX"/>
    <property type="match status" value="1"/>
</dbReference>
<dbReference type="InterPro" id="IPR003838">
    <property type="entry name" value="ABC3_permease_C"/>
</dbReference>
<evidence type="ECO:0000256" key="11">
    <source>
        <dbReference type="ARBA" id="ARBA00023306"/>
    </source>
</evidence>
<proteinExistence type="inferred from homology"/>
<keyword evidence="9 13" id="KW-1133">Transmembrane helix</keyword>
<dbReference type="NCBIfam" id="NF038346">
    <property type="entry name" value="FtsX_actino"/>
    <property type="match status" value="1"/>
</dbReference>
<keyword evidence="11 12" id="KW-0131">Cell cycle</keyword>
<evidence type="ECO:0000313" key="16">
    <source>
        <dbReference type="EMBL" id="PRZ29018.1"/>
    </source>
</evidence>
<evidence type="ECO:0000256" key="7">
    <source>
        <dbReference type="ARBA" id="ARBA00022618"/>
    </source>
</evidence>
<comment type="subunit">
    <text evidence="4">Forms a membrane-associated complex with FtsE.</text>
</comment>
<keyword evidence="7 12" id="KW-0132">Cell division</keyword>
<comment type="similarity">
    <text evidence="3 12">Belongs to the ABC-4 integral membrane protein family. FtsX subfamily.</text>
</comment>
<sequence length="306" mass="33285">MRLKFILSEVAAGLRRNLTMTIAMILTTAISLGLLGAGLLIAREISAMKTIYYDKVQVSIFLTQDVTAEQKQGIEKELDKLKSDGEVKNYFSESRDEAYKRFKKQFAAQPELVQNTPKEALPESYRVSLVNAERYDIIKKSFTEGKTADGQPKYMAGVDTVRDEGQVLDRLFSVLNGLRNATIAIAAAGAIAALLLISNTVQLAAFTRRTETGIMRLVGASRWYTQVPFVIEAAVAGIFGAALAVGGLFVTKALLIERSFASMIKSGTIPPITAGDIWAVSPLMIAAGALLAAVTAWVTLRLYVRQ</sequence>
<feature type="transmembrane region" description="Helical" evidence="13">
    <location>
        <begin position="183"/>
        <end position="207"/>
    </location>
</feature>
<dbReference type="InterPro" id="IPR004513">
    <property type="entry name" value="FtsX"/>
</dbReference>
<name>A0A2T0YYN6_9ACTN</name>
<keyword evidence="10 12" id="KW-0472">Membrane</keyword>
<evidence type="ECO:0000256" key="5">
    <source>
        <dbReference type="ARBA" id="ARBA00021907"/>
    </source>
</evidence>
<dbReference type="RefSeq" id="WP_106351212.1">
    <property type="nucleotide sequence ID" value="NZ_PVUE01000036.1"/>
</dbReference>
<keyword evidence="6 12" id="KW-1003">Cell membrane</keyword>
<dbReference type="EMBL" id="PVUE01000036">
    <property type="protein sequence ID" value="PRZ29018.1"/>
    <property type="molecule type" value="Genomic_DNA"/>
</dbReference>
<protein>
    <recommendedName>
        <fullName evidence="5 12">Cell division protein FtsX</fullName>
    </recommendedName>
</protein>
<dbReference type="GO" id="GO:0005886">
    <property type="term" value="C:plasma membrane"/>
    <property type="evidence" value="ECO:0007669"/>
    <property type="project" value="UniProtKB-SubCell"/>
</dbReference>
<dbReference type="PANTHER" id="PTHR47755:SF1">
    <property type="entry name" value="CELL DIVISION PROTEIN FTSX"/>
    <property type="match status" value="1"/>
</dbReference>
<dbReference type="OrthoDB" id="9812531at2"/>
<evidence type="ECO:0000256" key="4">
    <source>
        <dbReference type="ARBA" id="ARBA00011160"/>
    </source>
</evidence>
<evidence type="ECO:0000256" key="3">
    <source>
        <dbReference type="ARBA" id="ARBA00007379"/>
    </source>
</evidence>
<feature type="domain" description="FtsX extracellular" evidence="15">
    <location>
        <begin position="56"/>
        <end position="143"/>
    </location>
</feature>
<evidence type="ECO:0000256" key="6">
    <source>
        <dbReference type="ARBA" id="ARBA00022475"/>
    </source>
</evidence>